<accession>A0A1A8VZ60</accession>
<gene>
    <name evidence="1" type="ORF">POVCU1_012960</name>
    <name evidence="2" type="ORF">POVCU2_0071510</name>
</gene>
<sequence>MKISPWANSRNVANCWSVTPRQSGADVGKIYVCVPSTLGDVRNIRLSDNVEEKTCSNLGFKNFTKWGFKRGSTLYINVIVLV</sequence>
<protein>
    <submittedName>
        <fullName evidence="1">Uncharacterized protein</fullName>
    </submittedName>
</protein>
<evidence type="ECO:0000313" key="4">
    <source>
        <dbReference type="Proteomes" id="UP000078560"/>
    </source>
</evidence>
<evidence type="ECO:0000313" key="1">
    <source>
        <dbReference type="EMBL" id="SBS85779.1"/>
    </source>
</evidence>
<organism evidence="1 3">
    <name type="scientific">Plasmodium ovale curtisi</name>
    <dbReference type="NCBI Taxonomy" id="864141"/>
    <lineage>
        <taxon>Eukaryota</taxon>
        <taxon>Sar</taxon>
        <taxon>Alveolata</taxon>
        <taxon>Apicomplexa</taxon>
        <taxon>Aconoidasida</taxon>
        <taxon>Haemosporida</taxon>
        <taxon>Plasmodiidae</taxon>
        <taxon>Plasmodium</taxon>
        <taxon>Plasmodium (Plasmodium)</taxon>
    </lineage>
</organism>
<proteinExistence type="predicted"/>
<evidence type="ECO:0000313" key="3">
    <source>
        <dbReference type="Proteomes" id="UP000078546"/>
    </source>
</evidence>
<dbReference type="Proteomes" id="UP000078560">
    <property type="component" value="Unassembled WGS sequence"/>
</dbReference>
<reference evidence="3 4" key="2">
    <citation type="submission" date="2016-05" db="EMBL/GenBank/DDBJ databases">
        <authorList>
            <person name="Naeem Raeece"/>
        </authorList>
    </citation>
    <scope>NUCLEOTIDE SEQUENCE [LARGE SCALE GENOMIC DNA]</scope>
</reference>
<name>A0A1A8VZ60_PLAOA</name>
<evidence type="ECO:0000313" key="2">
    <source>
        <dbReference type="EMBL" id="SBS92016.1"/>
    </source>
</evidence>
<dbReference type="AlphaFoldDB" id="A0A1A8VZ60"/>
<dbReference type="Proteomes" id="UP000078546">
    <property type="component" value="Unassembled WGS sequence"/>
</dbReference>
<dbReference type="EMBL" id="FLQV01000240">
    <property type="protein sequence ID" value="SBS85779.1"/>
    <property type="molecule type" value="Genomic_DNA"/>
</dbReference>
<dbReference type="EMBL" id="FLQU01001204">
    <property type="protein sequence ID" value="SBS92016.1"/>
    <property type="molecule type" value="Genomic_DNA"/>
</dbReference>
<reference evidence="1" key="1">
    <citation type="submission" date="2016-05" db="EMBL/GenBank/DDBJ databases">
        <authorList>
            <person name="Lavstsen T."/>
            <person name="Jespersen J.S."/>
        </authorList>
    </citation>
    <scope>NUCLEOTIDE SEQUENCE [LARGE SCALE GENOMIC DNA]</scope>
</reference>